<evidence type="ECO:0000256" key="5">
    <source>
        <dbReference type="RuleBase" id="RU369025"/>
    </source>
</evidence>
<evidence type="ECO:0000256" key="1">
    <source>
        <dbReference type="ARBA" id="ARBA00004370"/>
    </source>
</evidence>
<keyword evidence="4 5" id="KW-0472">Membrane</keyword>
<dbReference type="InterPro" id="IPR023408">
    <property type="entry name" value="MscS_beta-dom_sf"/>
</dbReference>
<keyword evidence="5" id="KW-0406">Ion transport</keyword>
<dbReference type="SUPFAM" id="SSF50182">
    <property type="entry name" value="Sm-like ribonucleoproteins"/>
    <property type="match status" value="1"/>
</dbReference>
<dbReference type="Pfam" id="PF05552">
    <property type="entry name" value="MS_channel_1st_1"/>
    <property type="match status" value="2"/>
</dbReference>
<evidence type="ECO:0000256" key="2">
    <source>
        <dbReference type="ARBA" id="ARBA00022692"/>
    </source>
</evidence>
<evidence type="ECO:0000259" key="6">
    <source>
        <dbReference type="Pfam" id="PF00924"/>
    </source>
</evidence>
<evidence type="ECO:0000256" key="4">
    <source>
        <dbReference type="ARBA" id="ARBA00023136"/>
    </source>
</evidence>
<dbReference type="PANTHER" id="PTHR30221:SF1">
    <property type="entry name" value="SMALL-CONDUCTANCE MECHANOSENSITIVE CHANNEL"/>
    <property type="match status" value="1"/>
</dbReference>
<proteinExistence type="inferred from homology"/>
<comment type="function">
    <text evidence="5">Mechanosensitive channel that participates in the regulation of osmotic pressure changes within the cell, opening in response to stretch forces in the membrane lipid bilayer, without the need for other proteins. Contributes to normal resistance to hypoosmotic shock. Forms an ion channel of 1.0 nanosiemens conductance with a slight preference for anions.</text>
</comment>
<feature type="transmembrane region" description="Helical" evidence="5">
    <location>
        <begin position="81"/>
        <end position="102"/>
    </location>
</feature>
<dbReference type="InterPro" id="IPR010920">
    <property type="entry name" value="LSM_dom_sf"/>
</dbReference>
<evidence type="ECO:0000313" key="7">
    <source>
        <dbReference type="EMBL" id="MEO1767731.1"/>
    </source>
</evidence>
<dbReference type="PANTHER" id="PTHR30221">
    <property type="entry name" value="SMALL-CONDUCTANCE MECHANOSENSITIVE CHANNEL"/>
    <property type="match status" value="1"/>
</dbReference>
<feature type="domain" description="Mechanosensitive ion channel MscS" evidence="6">
    <location>
        <begin position="225"/>
        <end position="272"/>
    </location>
</feature>
<gene>
    <name evidence="7" type="ORF">V6E02_10960</name>
</gene>
<keyword evidence="3 5" id="KW-1133">Transmembrane helix</keyword>
<comment type="subcellular location">
    <subcellularLocation>
        <location evidence="5">Cell inner membrane</location>
        <topology evidence="5">Multi-pass membrane protein</topology>
    </subcellularLocation>
    <subcellularLocation>
        <location evidence="1">Membrane</location>
    </subcellularLocation>
</comment>
<dbReference type="EMBL" id="JBAJEX010000010">
    <property type="protein sequence ID" value="MEO1767731.1"/>
    <property type="molecule type" value="Genomic_DNA"/>
</dbReference>
<comment type="caution">
    <text evidence="5">Lacks conserved residue(s) required for the propagation of feature annotation.</text>
</comment>
<comment type="subunit">
    <text evidence="5">Homoheptamer.</text>
</comment>
<keyword evidence="5" id="KW-0997">Cell inner membrane</keyword>
<comment type="similarity">
    <text evidence="5">Belongs to the MscS (TC 1.A.23) family.</text>
</comment>
<sequence>MDTMNQTLNWMLDPLLVLYQRLAALAPNLVGALILLLAGYVLGKIAGNVVRRVLARVGVDRLAEGSGLIEFTRQWGMERPLSAVVGGLVFAFVLLAFAISAADSLGLTAAGQAVAQVMLFLPKFVAAVAVLVLGLMVASWLSGLVRRAADNAGVEYAPTLARLTMGVLTALVVLMAVDQLDIRIVLLQEVIGVLLAAMGVAVALSLGLGTRALSGEIVSGVYLRDLLKEGDRIEWNGRAATVREVGTIKTLLVLDDGRELAVANSRLSEDEFIRQR</sequence>
<feature type="transmembrane region" description="Helical" evidence="5">
    <location>
        <begin position="183"/>
        <end position="206"/>
    </location>
</feature>
<comment type="caution">
    <text evidence="7">The sequence shown here is derived from an EMBL/GenBank/DDBJ whole genome shotgun (WGS) entry which is preliminary data.</text>
</comment>
<dbReference type="Gene3D" id="2.30.30.60">
    <property type="match status" value="1"/>
</dbReference>
<evidence type="ECO:0000313" key="8">
    <source>
        <dbReference type="Proteomes" id="UP001482231"/>
    </source>
</evidence>
<feature type="transmembrane region" description="Helical" evidence="5">
    <location>
        <begin position="114"/>
        <end position="138"/>
    </location>
</feature>
<dbReference type="InterPro" id="IPR008910">
    <property type="entry name" value="MSC_TM_helix"/>
</dbReference>
<keyword evidence="2 5" id="KW-0812">Transmembrane</keyword>
<protein>
    <recommendedName>
        <fullName evidence="5">Small-conductance mechanosensitive channel</fullName>
    </recommendedName>
</protein>
<reference evidence="7 8" key="1">
    <citation type="submission" date="2024-02" db="EMBL/GenBank/DDBJ databases">
        <title>New thermophilic sulfur-oxidizing bacteria from a hot springs of the Uzon caldera (Kamchatka, Russia).</title>
        <authorList>
            <person name="Dukat A.M."/>
            <person name="Elcheninov A.G."/>
            <person name="Frolov E.N."/>
        </authorList>
    </citation>
    <scope>NUCLEOTIDE SEQUENCE [LARGE SCALE GENOMIC DNA]</scope>
    <source>
        <strain evidence="7 8">AK1</strain>
    </source>
</reference>
<feature type="transmembrane region" description="Helical" evidence="5">
    <location>
        <begin position="159"/>
        <end position="177"/>
    </location>
</feature>
<dbReference type="Pfam" id="PF00924">
    <property type="entry name" value="MS_channel_2nd"/>
    <property type="match status" value="1"/>
</dbReference>
<accession>A0ABV0EGE0</accession>
<name>A0ABV0EGE0_9BURK</name>
<dbReference type="Gene3D" id="1.10.287.1260">
    <property type="match status" value="1"/>
</dbReference>
<feature type="transmembrane region" description="Helical" evidence="5">
    <location>
        <begin position="20"/>
        <end position="42"/>
    </location>
</feature>
<keyword evidence="5" id="KW-0407">Ion channel</keyword>
<dbReference type="InterPro" id="IPR006685">
    <property type="entry name" value="MscS_channel_2nd"/>
</dbReference>
<keyword evidence="5" id="KW-0813">Transport</keyword>
<dbReference type="Proteomes" id="UP001482231">
    <property type="component" value="Unassembled WGS sequence"/>
</dbReference>
<dbReference type="InterPro" id="IPR045275">
    <property type="entry name" value="MscS_archaea/bacteria_type"/>
</dbReference>
<evidence type="ECO:0000256" key="3">
    <source>
        <dbReference type="ARBA" id="ARBA00022989"/>
    </source>
</evidence>
<organism evidence="7 8">
    <name type="scientific">Thiobacter aerophilum</name>
    <dbReference type="NCBI Taxonomy" id="3121275"/>
    <lineage>
        <taxon>Bacteria</taxon>
        <taxon>Pseudomonadati</taxon>
        <taxon>Pseudomonadota</taxon>
        <taxon>Betaproteobacteria</taxon>
        <taxon>Burkholderiales</taxon>
        <taxon>Thiobacteraceae</taxon>
        <taxon>Thiobacter</taxon>
    </lineage>
</organism>
<keyword evidence="5" id="KW-1003">Cell membrane</keyword>
<dbReference type="RefSeq" id="WP_347308843.1">
    <property type="nucleotide sequence ID" value="NZ_JBAJEX010000010.1"/>
</dbReference>
<keyword evidence="8" id="KW-1185">Reference proteome</keyword>